<protein>
    <submittedName>
        <fullName evidence="2">Uncharacterized protein</fullName>
    </submittedName>
</protein>
<reference evidence="2 3" key="1">
    <citation type="journal article" date="2005" name="J. Bacteriol.">
        <title>Insights on evolution of virulence and resistance from the complete genome analysis of an early methicillin-resistant Staphylococcus aureus strain and a biofilm-producing methicillin-resistant Staphylococcus epidermidis strain.</title>
        <authorList>
            <person name="Gill S.R."/>
            <person name="Fouts D.E."/>
            <person name="Archer G.L."/>
            <person name="Mongodin E.F."/>
            <person name="Deboy R.T."/>
            <person name="Ravel J."/>
            <person name="Paulsen I.T."/>
            <person name="Kolonay J.F."/>
            <person name="Brinkac L."/>
            <person name="Beanan M."/>
            <person name="Dodson R.J."/>
            <person name="Daugherty S.C."/>
            <person name="Madupu R."/>
            <person name="Angiuoli S.V."/>
            <person name="Durkin A.S."/>
            <person name="Haft D.H."/>
            <person name="Vamathevan J."/>
            <person name="Khouri H."/>
            <person name="Utterback T."/>
            <person name="Lee C."/>
            <person name="Dimitrov G."/>
            <person name="Jiang L."/>
            <person name="Qin H."/>
            <person name="Weidman J."/>
            <person name="Tran K."/>
            <person name="Kang K."/>
            <person name="Hance I.R."/>
            <person name="Nelson K.E."/>
            <person name="Fraser C.M."/>
        </authorList>
    </citation>
    <scope>NUCLEOTIDE SEQUENCE [LARGE SCALE GENOMIC DNA]</scope>
    <source>
        <strain evidence="3">ATCC 35984 / RP62A</strain>
    </source>
</reference>
<keyword evidence="1" id="KW-0812">Transmembrane</keyword>
<evidence type="ECO:0000313" key="3">
    <source>
        <dbReference type="Proteomes" id="UP000000531"/>
    </source>
</evidence>
<dbReference type="AlphaFoldDB" id="Q5HMM6"/>
<feature type="transmembrane region" description="Helical" evidence="1">
    <location>
        <begin position="12"/>
        <end position="32"/>
    </location>
</feature>
<dbReference type="STRING" id="176279.SERP1602"/>
<keyword evidence="1" id="KW-1133">Transmembrane helix</keyword>
<keyword evidence="3" id="KW-1185">Reference proteome</keyword>
<evidence type="ECO:0000313" key="2">
    <source>
        <dbReference type="EMBL" id="AAW54959.1"/>
    </source>
</evidence>
<sequence length="35" mass="4046">MNSLNNDKVKRLLYFIIGVLFFAFLPSVSRLLTQS</sequence>
<organism evidence="2 3">
    <name type="scientific">Staphylococcus epidermidis (strain ATCC 35984 / DSM 28319 / BCRC 17069 / CCUG 31568 / BM 3577 / RP62A)</name>
    <dbReference type="NCBI Taxonomy" id="176279"/>
    <lineage>
        <taxon>Bacteria</taxon>
        <taxon>Bacillati</taxon>
        <taxon>Bacillota</taxon>
        <taxon>Bacilli</taxon>
        <taxon>Bacillales</taxon>
        <taxon>Staphylococcaceae</taxon>
        <taxon>Staphylococcus</taxon>
    </lineage>
</organism>
<dbReference type="EMBL" id="CP000029">
    <property type="protein sequence ID" value="AAW54959.1"/>
    <property type="molecule type" value="Genomic_DNA"/>
</dbReference>
<proteinExistence type="predicted"/>
<keyword evidence="1" id="KW-0472">Membrane</keyword>
<dbReference type="HOGENOM" id="CLU_3367468_0_0_9"/>
<accession>Q5HMM6</accession>
<gene>
    <name evidence="2" type="ordered locus">SERP1602</name>
</gene>
<evidence type="ECO:0000256" key="1">
    <source>
        <dbReference type="SAM" id="Phobius"/>
    </source>
</evidence>
<dbReference type="Proteomes" id="UP000000531">
    <property type="component" value="Chromosome"/>
</dbReference>
<dbReference type="KEGG" id="ser:SERP1602"/>
<name>Q5HMM6_STAEQ</name>